<evidence type="ECO:0000256" key="4">
    <source>
        <dbReference type="ARBA" id="ARBA00011744"/>
    </source>
</evidence>
<dbReference type="InterPro" id="IPR054480">
    <property type="entry name" value="AHAS_small-like_ACT"/>
</dbReference>
<dbReference type="InterPro" id="IPR004789">
    <property type="entry name" value="Acetalactate_synth_ssu"/>
</dbReference>
<evidence type="ECO:0000259" key="9">
    <source>
        <dbReference type="PROSITE" id="PS51671"/>
    </source>
</evidence>
<evidence type="ECO:0000256" key="7">
    <source>
        <dbReference type="ARBA" id="ARBA00048670"/>
    </source>
</evidence>
<comment type="pathway">
    <text evidence="2 8">Amino-acid biosynthesis; L-valine biosynthesis; L-valine from pyruvate: step 1/4.</text>
</comment>
<dbReference type="PANTHER" id="PTHR30239">
    <property type="entry name" value="ACETOLACTATE SYNTHASE SMALL SUBUNIT"/>
    <property type="match status" value="1"/>
</dbReference>
<dbReference type="GO" id="GO:0009097">
    <property type="term" value="P:isoleucine biosynthetic process"/>
    <property type="evidence" value="ECO:0007669"/>
    <property type="project" value="UniProtKB-UniRule"/>
</dbReference>
<gene>
    <name evidence="10" type="primary">ilvN</name>
    <name evidence="10" type="ORF">KDW03_01420</name>
</gene>
<dbReference type="NCBIfam" id="NF008864">
    <property type="entry name" value="PRK11895.1"/>
    <property type="match status" value="1"/>
</dbReference>
<sequence>MHYTLSVLVENQFGVLARIAGLFSARGFNIVSLSVAETEDPTISVMTIVVDGDNRVVDQVKKQLNKLIEVIKVRDLTDEEYVERELALIKVGVNAAKRREIIEIADVFKGKVVDISHTTITIEVTGSEEKVDAIIELLKSYGIIEMARTGKIALLRG</sequence>
<organism evidence="10 11">
    <name type="scientific">Thermospira aquatica</name>
    <dbReference type="NCBI Taxonomy" id="2828656"/>
    <lineage>
        <taxon>Bacteria</taxon>
        <taxon>Pseudomonadati</taxon>
        <taxon>Spirochaetota</taxon>
        <taxon>Spirochaetia</taxon>
        <taxon>Brevinematales</taxon>
        <taxon>Thermospiraceae</taxon>
        <taxon>Thermospira</taxon>
    </lineage>
</organism>
<dbReference type="PROSITE" id="PS51671">
    <property type="entry name" value="ACT"/>
    <property type="match status" value="1"/>
</dbReference>
<dbReference type="NCBIfam" id="TIGR00119">
    <property type="entry name" value="acolac_sm"/>
    <property type="match status" value="1"/>
</dbReference>
<keyword evidence="11" id="KW-1185">Reference proteome</keyword>
<dbReference type="Pfam" id="PF22629">
    <property type="entry name" value="ACT_AHAS_ss"/>
    <property type="match status" value="1"/>
</dbReference>
<dbReference type="SUPFAM" id="SSF55021">
    <property type="entry name" value="ACT-like"/>
    <property type="match status" value="2"/>
</dbReference>
<dbReference type="Pfam" id="PF10369">
    <property type="entry name" value="ALS_ss_C"/>
    <property type="match status" value="1"/>
</dbReference>
<evidence type="ECO:0000256" key="8">
    <source>
        <dbReference type="RuleBase" id="RU368092"/>
    </source>
</evidence>
<name>A0AAX3BDX2_9SPIR</name>
<dbReference type="Gene3D" id="3.30.70.260">
    <property type="match status" value="1"/>
</dbReference>
<comment type="function">
    <text evidence="8">Catalyzes the conversion of 2 pyruvate molecules into acetolactate in the first common step of the biosynthetic pathway of the branched-amino acids such as leucine, isoleucine, and valine.</text>
</comment>
<dbReference type="InterPro" id="IPR002912">
    <property type="entry name" value="ACT_dom"/>
</dbReference>
<keyword evidence="8 10" id="KW-0808">Transferase</keyword>
<dbReference type="EMBL" id="CP073355">
    <property type="protein sequence ID" value="URA10489.1"/>
    <property type="molecule type" value="Genomic_DNA"/>
</dbReference>
<accession>A0AAX3BDX2</accession>
<reference evidence="10" key="2">
    <citation type="submission" date="2022-06" db="EMBL/GenBank/DDBJ databases">
        <title>Thermospira aquatica gen. nov., sp. nov.</title>
        <authorList>
            <person name="Ben Ali Gam Z."/>
            <person name="Labat M."/>
        </authorList>
    </citation>
    <scope>NUCLEOTIDE SEQUENCE</scope>
    <source>
        <strain evidence="10">F1F22</strain>
    </source>
</reference>
<comment type="similarity">
    <text evidence="3 8">Belongs to the acetolactate synthase small subunit family.</text>
</comment>
<comment type="pathway">
    <text evidence="1 8">Amino-acid biosynthesis; L-isoleucine biosynthesis; L-isoleucine from 2-oxobutanoate: step 1/4.</text>
</comment>
<dbReference type="RefSeq" id="WP_271435616.1">
    <property type="nucleotide sequence ID" value="NZ_CP073355.1"/>
</dbReference>
<dbReference type="GO" id="GO:0009099">
    <property type="term" value="P:L-valine biosynthetic process"/>
    <property type="evidence" value="ECO:0007669"/>
    <property type="project" value="UniProtKB-UniRule"/>
</dbReference>
<evidence type="ECO:0000256" key="1">
    <source>
        <dbReference type="ARBA" id="ARBA00004974"/>
    </source>
</evidence>
<protein>
    <recommendedName>
        <fullName evidence="8">Acetolactate synthase small subunit</fullName>
        <shortName evidence="8">AHAS</shortName>
        <shortName evidence="8">ALS</shortName>
        <ecNumber evidence="8">2.2.1.6</ecNumber>
    </recommendedName>
    <alternativeName>
        <fullName evidence="8">Acetohydroxy-acid synthase small subunit</fullName>
    </alternativeName>
</protein>
<feature type="domain" description="ACT" evidence="9">
    <location>
        <begin position="4"/>
        <end position="78"/>
    </location>
</feature>
<dbReference type="InterPro" id="IPR019455">
    <property type="entry name" value="Acetolactate_synth_ssu_C"/>
</dbReference>
<dbReference type="KEGG" id="taqu:KDW03_01420"/>
<comment type="catalytic activity">
    <reaction evidence="7 8">
        <text>2 pyruvate + H(+) = (2S)-2-acetolactate + CO2</text>
        <dbReference type="Rhea" id="RHEA:25249"/>
        <dbReference type="ChEBI" id="CHEBI:15361"/>
        <dbReference type="ChEBI" id="CHEBI:15378"/>
        <dbReference type="ChEBI" id="CHEBI:16526"/>
        <dbReference type="ChEBI" id="CHEBI:58476"/>
        <dbReference type="EC" id="2.2.1.6"/>
    </reaction>
</comment>
<comment type="subunit">
    <text evidence="4 8">Dimer of large and small chains.</text>
</comment>
<dbReference type="GO" id="GO:1990610">
    <property type="term" value="F:acetolactate synthase regulator activity"/>
    <property type="evidence" value="ECO:0007669"/>
    <property type="project" value="UniProtKB-UniRule"/>
</dbReference>
<dbReference type="InterPro" id="IPR045865">
    <property type="entry name" value="ACT-like_dom_sf"/>
</dbReference>
<keyword evidence="6 8" id="KW-0100">Branched-chain amino acid biosynthesis</keyword>
<evidence type="ECO:0000256" key="6">
    <source>
        <dbReference type="ARBA" id="ARBA00023304"/>
    </source>
</evidence>
<dbReference type="PANTHER" id="PTHR30239:SF0">
    <property type="entry name" value="ACETOLACTATE SYNTHASE SMALL SUBUNIT 1, CHLOROPLASTIC"/>
    <property type="match status" value="1"/>
</dbReference>
<dbReference type="Gene3D" id="3.30.70.1150">
    <property type="entry name" value="ACT-like. Chain A, domain 2"/>
    <property type="match status" value="1"/>
</dbReference>
<dbReference type="GO" id="GO:0003984">
    <property type="term" value="F:acetolactate synthase activity"/>
    <property type="evidence" value="ECO:0007669"/>
    <property type="project" value="UniProtKB-UniRule"/>
</dbReference>
<dbReference type="FunFam" id="3.30.70.1150:FF:000001">
    <property type="entry name" value="Acetolactate synthase small subunit"/>
    <property type="match status" value="1"/>
</dbReference>
<dbReference type="EC" id="2.2.1.6" evidence="8"/>
<keyword evidence="5 8" id="KW-0028">Amino-acid biosynthesis</keyword>
<proteinExistence type="inferred from homology"/>
<dbReference type="FunFam" id="3.30.70.260:FF:000001">
    <property type="entry name" value="Acetolactate synthase, small subunit"/>
    <property type="match status" value="1"/>
</dbReference>
<reference evidence="10" key="1">
    <citation type="submission" date="2021-04" db="EMBL/GenBank/DDBJ databases">
        <authorList>
            <person name="Postec A."/>
        </authorList>
    </citation>
    <scope>NUCLEOTIDE SEQUENCE</scope>
    <source>
        <strain evidence="10">F1F22</strain>
    </source>
</reference>
<dbReference type="InterPro" id="IPR027271">
    <property type="entry name" value="Acetolactate_synth/TF_NikR_C"/>
</dbReference>
<evidence type="ECO:0000256" key="5">
    <source>
        <dbReference type="ARBA" id="ARBA00022605"/>
    </source>
</evidence>
<evidence type="ECO:0000313" key="10">
    <source>
        <dbReference type="EMBL" id="URA10489.1"/>
    </source>
</evidence>
<dbReference type="GO" id="GO:0005829">
    <property type="term" value="C:cytosol"/>
    <property type="evidence" value="ECO:0007669"/>
    <property type="project" value="TreeGrafter"/>
</dbReference>
<dbReference type="Proteomes" id="UP001056539">
    <property type="component" value="Chromosome"/>
</dbReference>
<evidence type="ECO:0000313" key="11">
    <source>
        <dbReference type="Proteomes" id="UP001056539"/>
    </source>
</evidence>
<evidence type="ECO:0000256" key="2">
    <source>
        <dbReference type="ARBA" id="ARBA00005025"/>
    </source>
</evidence>
<dbReference type="CDD" id="cd04878">
    <property type="entry name" value="ACT_AHAS"/>
    <property type="match status" value="1"/>
</dbReference>
<evidence type="ECO:0000256" key="3">
    <source>
        <dbReference type="ARBA" id="ARBA00006341"/>
    </source>
</evidence>
<dbReference type="AlphaFoldDB" id="A0AAX3BDX2"/>
<dbReference type="InterPro" id="IPR039557">
    <property type="entry name" value="AHAS_ACT"/>
</dbReference>